<keyword evidence="2" id="KW-1185">Reference proteome</keyword>
<dbReference type="Proteomes" id="UP000320055">
    <property type="component" value="Unassembled WGS sequence"/>
</dbReference>
<protein>
    <submittedName>
        <fullName evidence="1">Uncharacterized protein</fullName>
    </submittedName>
</protein>
<dbReference type="EMBL" id="CAACVJ010000343">
    <property type="protein sequence ID" value="VEP16123.1"/>
    <property type="molecule type" value="Genomic_DNA"/>
</dbReference>
<dbReference type="AlphaFoldDB" id="A0A563VXW9"/>
<organism evidence="1 2">
    <name type="scientific">Hyella patelloides LEGE 07179</name>
    <dbReference type="NCBI Taxonomy" id="945734"/>
    <lineage>
        <taxon>Bacteria</taxon>
        <taxon>Bacillati</taxon>
        <taxon>Cyanobacteriota</taxon>
        <taxon>Cyanophyceae</taxon>
        <taxon>Pleurocapsales</taxon>
        <taxon>Hyellaceae</taxon>
        <taxon>Hyella</taxon>
    </lineage>
</organism>
<proteinExistence type="predicted"/>
<accession>A0A563VXW9</accession>
<gene>
    <name evidence="1" type="ORF">H1P_4070006</name>
</gene>
<sequence>MAENYYVKFKVLRLKTSIKLSIGYIIFNFFYHVEDSLAQSLNFKYTQSQSNISWNSSNTISRTDSEIKINDSGLPSLRRNPREGEGRFEPQRIPLFIPVEDNYRISPGVTIMNPSGYGASWGSAGIGFGLQERVRFRDEADGVFGLGFGLGNPQKNIGFQVGISLVDLDDPFRDGAINLKLHRRLPKDLSIAVGTQGATTWGNTDGGSSVYGVVTKRFVLKEDRTQPFSEISTSLGIGGGQFRSESDIDNGVESVGVFSSVSLRIVQPLSLITEWTGQDMTIGVSFVPFRRLPLAVVPAVTDITGSAGDGARFIFGIGYSFSF</sequence>
<evidence type="ECO:0000313" key="1">
    <source>
        <dbReference type="EMBL" id="VEP16123.1"/>
    </source>
</evidence>
<name>A0A563VXW9_9CYAN</name>
<reference evidence="1 2" key="1">
    <citation type="submission" date="2019-01" db="EMBL/GenBank/DDBJ databases">
        <authorList>
            <person name="Brito A."/>
        </authorList>
    </citation>
    <scope>NUCLEOTIDE SEQUENCE [LARGE SCALE GENOMIC DNA]</scope>
    <source>
        <strain evidence="1">1</strain>
    </source>
</reference>
<evidence type="ECO:0000313" key="2">
    <source>
        <dbReference type="Proteomes" id="UP000320055"/>
    </source>
</evidence>